<evidence type="ECO:0000313" key="4">
    <source>
        <dbReference type="EMBL" id="MCO5400733.1"/>
    </source>
</evidence>
<protein>
    <submittedName>
        <fullName evidence="4">Uncharacterized protein</fullName>
    </submittedName>
</protein>
<evidence type="ECO:0000256" key="2">
    <source>
        <dbReference type="ARBA" id="ARBA00029447"/>
    </source>
</evidence>
<dbReference type="Proteomes" id="UP001162811">
    <property type="component" value="Unassembled WGS sequence"/>
</dbReference>
<dbReference type="PANTHER" id="PTHR43531:SF14">
    <property type="entry name" value="METHYL-ACCEPTING CHEMOTAXIS PROTEIN I-RELATED"/>
    <property type="match status" value="1"/>
</dbReference>
<feature type="coiled-coil region" evidence="3">
    <location>
        <begin position="25"/>
        <end position="56"/>
    </location>
</feature>
<gene>
    <name evidence="4" type="ORF">NG900_21245</name>
</gene>
<keyword evidence="5" id="KW-1185">Reference proteome</keyword>
<comment type="similarity">
    <text evidence="2">Belongs to the methyl-accepting chemotaxis (MCP) protein family.</text>
</comment>
<accession>A0ABT1AQJ4</accession>
<sequence length="63" mass="6884">MTENDHASREQSQGIEEVNRAVTVMDEVTQQNAALVEEAAAAAESLRQQAQELRGAVDVFRLA</sequence>
<evidence type="ECO:0000313" key="5">
    <source>
        <dbReference type="Proteomes" id="UP001162811"/>
    </source>
</evidence>
<comment type="caution">
    <text evidence="4">The sequence shown here is derived from an EMBL/GenBank/DDBJ whole genome shotgun (WGS) entry which is preliminary data.</text>
</comment>
<dbReference type="Gene3D" id="1.10.287.950">
    <property type="entry name" value="Methyl-accepting chemotaxis protein"/>
    <property type="match status" value="1"/>
</dbReference>
<proteinExistence type="inferred from homology"/>
<organism evidence="4 5">
    <name type="scientific">Ralstonia soli</name>
    <dbReference type="NCBI Taxonomy" id="2953896"/>
    <lineage>
        <taxon>Bacteria</taxon>
        <taxon>Pseudomonadati</taxon>
        <taxon>Pseudomonadota</taxon>
        <taxon>Betaproteobacteria</taxon>
        <taxon>Burkholderiales</taxon>
        <taxon>Burkholderiaceae</taxon>
        <taxon>Ralstonia</taxon>
    </lineage>
</organism>
<reference evidence="4" key="1">
    <citation type="submission" date="2022-06" db="EMBL/GenBank/DDBJ databases">
        <authorList>
            <person name="Lu C.-H."/>
        </authorList>
    </citation>
    <scope>NUCLEOTIDE SEQUENCE</scope>
    <source>
        <strain evidence="4">21MJYT02-11</strain>
    </source>
</reference>
<dbReference type="EMBL" id="JAMXHT010000008">
    <property type="protein sequence ID" value="MCO5400733.1"/>
    <property type="molecule type" value="Genomic_DNA"/>
</dbReference>
<dbReference type="InterPro" id="IPR051310">
    <property type="entry name" value="MCP_chemotaxis"/>
</dbReference>
<dbReference type="PANTHER" id="PTHR43531">
    <property type="entry name" value="PROTEIN ICFG"/>
    <property type="match status" value="1"/>
</dbReference>
<evidence type="ECO:0000256" key="3">
    <source>
        <dbReference type="SAM" id="Coils"/>
    </source>
</evidence>
<dbReference type="SUPFAM" id="SSF58104">
    <property type="entry name" value="Methyl-accepting chemotaxis protein (MCP) signaling domain"/>
    <property type="match status" value="1"/>
</dbReference>
<name>A0ABT1AQJ4_9RALS</name>
<evidence type="ECO:0000256" key="1">
    <source>
        <dbReference type="ARBA" id="ARBA00022481"/>
    </source>
</evidence>
<keyword evidence="1" id="KW-0488">Methylation</keyword>
<reference evidence="4" key="2">
    <citation type="journal article" date="2023" name="Front. Microbiol.">
        <title>Ralstonia chuxiongensis sp. nov., Ralstonia mojiangensis sp. nov., and Ralstonia soli sp. nov., isolated from tobacco fields, are three novel species in the family Burkholderiaceae.</title>
        <authorList>
            <person name="Lu C.H."/>
            <person name="Zhang Y.Y."/>
            <person name="Jiang N."/>
            <person name="Chen W."/>
            <person name="Shao X."/>
            <person name="Zhao Z.M."/>
            <person name="Lu W.L."/>
            <person name="Hu X."/>
            <person name="Xi Y.X."/>
            <person name="Zou S.Y."/>
            <person name="Wei Q.J."/>
            <person name="Lin Z.L."/>
            <person name="Gong L."/>
            <person name="Gai X.T."/>
            <person name="Zhang L.Q."/>
            <person name="Li J.Y."/>
            <person name="Jin Y."/>
            <person name="Xia Z.Y."/>
        </authorList>
    </citation>
    <scope>NUCLEOTIDE SEQUENCE</scope>
    <source>
        <strain evidence="4">21MJYT02-11</strain>
    </source>
</reference>
<keyword evidence="3" id="KW-0175">Coiled coil</keyword>